<reference evidence="3 6" key="1">
    <citation type="journal article" date="2014" name="Int. J. Syst. Evol. Microbiol.">
        <title>Complete genome sequence of Corynebacterium casei LMG S-19264T (=DSM 44701T), isolated from a smear-ripened cheese.</title>
        <authorList>
            <consortium name="US DOE Joint Genome Institute (JGI-PGF)"/>
            <person name="Walter F."/>
            <person name="Albersmeier A."/>
            <person name="Kalinowski J."/>
            <person name="Ruckert C."/>
        </authorList>
    </citation>
    <scope>NUCLEOTIDE SEQUENCE [LARGE SCALE GENOMIC DNA]</scope>
    <source>
        <strain evidence="3 6">JCM 4205</strain>
    </source>
</reference>
<dbReference type="InterPro" id="IPR010982">
    <property type="entry name" value="Lambda_DNA-bd_dom_sf"/>
</dbReference>
<dbReference type="Pfam" id="PF13560">
    <property type="entry name" value="HTH_31"/>
    <property type="match status" value="1"/>
</dbReference>
<name>A0AAV4KU15_9ACTN</name>
<dbReference type="PROSITE" id="PS50943">
    <property type="entry name" value="HTH_CROC1"/>
    <property type="match status" value="1"/>
</dbReference>
<reference evidence="4 5" key="2">
    <citation type="submission" date="2017-09" db="EMBL/GenBank/DDBJ databases">
        <authorList>
            <person name="Lee N."/>
            <person name="Cho B.-K."/>
        </authorList>
    </citation>
    <scope>NUCLEOTIDE SEQUENCE [LARGE SCALE GENOMIC DNA]</scope>
    <source>
        <strain evidence="4 5">ATCC 19740</strain>
    </source>
</reference>
<dbReference type="CDD" id="cd00093">
    <property type="entry name" value="HTH_XRE"/>
    <property type="match status" value="1"/>
</dbReference>
<evidence type="ECO:0000256" key="1">
    <source>
        <dbReference type="SAM" id="MobiDB-lite"/>
    </source>
</evidence>
<dbReference type="AlphaFoldDB" id="A0AAV4KU15"/>
<dbReference type="Proteomes" id="UP000326029">
    <property type="component" value="Chromosome"/>
</dbReference>
<reference evidence="3" key="3">
    <citation type="submission" date="2023-08" db="EMBL/GenBank/DDBJ databases">
        <authorList>
            <person name="Sun Q."/>
            <person name="Ohkuma M."/>
        </authorList>
    </citation>
    <scope>NUCLEOTIDE SEQUENCE</scope>
    <source>
        <strain evidence="3">JCM 4205</strain>
    </source>
</reference>
<dbReference type="Gene3D" id="1.10.260.40">
    <property type="entry name" value="lambda repressor-like DNA-binding domains"/>
    <property type="match status" value="1"/>
</dbReference>
<gene>
    <name evidence="4" type="ORF">CP977_00480</name>
    <name evidence="3" type="ORF">GCM10010497_59370</name>
</gene>
<dbReference type="EMBL" id="CP023693">
    <property type="protein sequence ID" value="QEV30867.1"/>
    <property type="molecule type" value="Genomic_DNA"/>
</dbReference>
<evidence type="ECO:0000313" key="5">
    <source>
        <dbReference type="Proteomes" id="UP000326029"/>
    </source>
</evidence>
<keyword evidence="5" id="KW-1185">Reference proteome</keyword>
<feature type="domain" description="HTH cro/C1-type" evidence="2">
    <location>
        <begin position="211"/>
        <end position="257"/>
    </location>
</feature>
<dbReference type="SUPFAM" id="SSF47413">
    <property type="entry name" value="lambda repressor-like DNA-binding domains"/>
    <property type="match status" value="1"/>
</dbReference>
<protein>
    <submittedName>
        <fullName evidence="4">XRE family transcriptional regulator</fullName>
    </submittedName>
</protein>
<sequence>MSSPVPDRYCSHCHNPLPPRAPGRGRPSAYCGRPCRQAAYRDRHKDRQVELTQSPNPEDKPHKPPLELLHAHLFGLAENLNTDARHLVRLLQPGPLASAVEYVEIAVQIQRRIDALVAGLVLLARTRQIPWDVLAHVMKASPETLRKSFHTDKVERLLVAESDKAEAIVETLRAAEDTAASESPPPPTVRAARRVSNQLAPVLSQLHRSSGMPLRALSLRVRVSASYLSRILAGEKLPTLELTERIGQALGADCEVLRKVWADEKDRAHNPSPDPAAGRGTVPNSLVTAVRYLHRRANRPALRVLAAATGNALTEAEIRDVLRGARLPDWNTLQMIILALDGEPSFFHPLWERAAHDAEVAGPTQSNTPQARVGRLMSAFGGVLGESDRYTTSRRSRELRHRLAMTRQI</sequence>
<evidence type="ECO:0000313" key="4">
    <source>
        <dbReference type="EMBL" id="QEV30867.1"/>
    </source>
</evidence>
<evidence type="ECO:0000313" key="6">
    <source>
        <dbReference type="Proteomes" id="UP000642014"/>
    </source>
</evidence>
<feature type="region of interest" description="Disordered" evidence="1">
    <location>
        <begin position="41"/>
        <end position="64"/>
    </location>
</feature>
<evidence type="ECO:0000259" key="2">
    <source>
        <dbReference type="PROSITE" id="PS50943"/>
    </source>
</evidence>
<dbReference type="SMART" id="SM00530">
    <property type="entry name" value="HTH_XRE"/>
    <property type="match status" value="1"/>
</dbReference>
<dbReference type="EMBL" id="BMSJ01000014">
    <property type="protein sequence ID" value="GGR48122.1"/>
    <property type="molecule type" value="Genomic_DNA"/>
</dbReference>
<organism evidence="3 6">
    <name type="scientific">Streptomyces cinereoruber</name>
    <dbReference type="NCBI Taxonomy" id="67260"/>
    <lineage>
        <taxon>Bacteria</taxon>
        <taxon>Bacillati</taxon>
        <taxon>Actinomycetota</taxon>
        <taxon>Actinomycetes</taxon>
        <taxon>Kitasatosporales</taxon>
        <taxon>Streptomycetaceae</taxon>
        <taxon>Streptomyces</taxon>
    </lineage>
</organism>
<feature type="region of interest" description="Disordered" evidence="1">
    <location>
        <begin position="1"/>
        <end position="29"/>
    </location>
</feature>
<dbReference type="GeneID" id="95452280"/>
<evidence type="ECO:0000313" key="3">
    <source>
        <dbReference type="EMBL" id="GGR48122.1"/>
    </source>
</evidence>
<proteinExistence type="predicted"/>
<dbReference type="Proteomes" id="UP000642014">
    <property type="component" value="Unassembled WGS sequence"/>
</dbReference>
<dbReference type="InterPro" id="IPR001387">
    <property type="entry name" value="Cro/C1-type_HTH"/>
</dbReference>
<dbReference type="RefSeq" id="WP_152369359.1">
    <property type="nucleotide sequence ID" value="NZ_BMSJ01000014.1"/>
</dbReference>
<dbReference type="GO" id="GO:0003677">
    <property type="term" value="F:DNA binding"/>
    <property type="evidence" value="ECO:0007669"/>
    <property type="project" value="InterPro"/>
</dbReference>
<accession>A0AAV4KU15</accession>